<evidence type="ECO:0000313" key="2">
    <source>
        <dbReference type="Proteomes" id="UP000233100"/>
    </source>
</evidence>
<evidence type="ECO:0000313" key="1">
    <source>
        <dbReference type="Ensembl" id="ENSMFAP00000064164.1"/>
    </source>
</evidence>
<reference evidence="1 2" key="1">
    <citation type="submission" date="2013-03" db="EMBL/GenBank/DDBJ databases">
        <authorList>
            <person name="Warren W."/>
            <person name="Wilson R.K."/>
        </authorList>
    </citation>
    <scope>NUCLEOTIDE SEQUENCE</scope>
</reference>
<keyword evidence="2" id="KW-1185">Reference proteome</keyword>
<reference evidence="1" key="2">
    <citation type="submission" date="2025-08" db="UniProtKB">
        <authorList>
            <consortium name="Ensembl"/>
        </authorList>
    </citation>
    <scope>IDENTIFICATION</scope>
</reference>
<dbReference type="Proteomes" id="UP000233100">
    <property type="component" value="Chromosome 3"/>
</dbReference>
<protein>
    <submittedName>
        <fullName evidence="1">Uncharacterized protein</fullName>
    </submittedName>
</protein>
<name>A0A7N9DFZ7_MACFA</name>
<reference evidence="1" key="3">
    <citation type="submission" date="2025-09" db="UniProtKB">
        <authorList>
            <consortium name="Ensembl"/>
        </authorList>
    </citation>
    <scope>IDENTIFICATION</scope>
</reference>
<organism evidence="1 2">
    <name type="scientific">Macaca fascicularis</name>
    <name type="common">Crab-eating macaque</name>
    <name type="synonym">Cynomolgus monkey</name>
    <dbReference type="NCBI Taxonomy" id="9541"/>
    <lineage>
        <taxon>Eukaryota</taxon>
        <taxon>Metazoa</taxon>
        <taxon>Chordata</taxon>
        <taxon>Craniata</taxon>
        <taxon>Vertebrata</taxon>
        <taxon>Euteleostomi</taxon>
        <taxon>Mammalia</taxon>
        <taxon>Eutheria</taxon>
        <taxon>Euarchontoglires</taxon>
        <taxon>Primates</taxon>
        <taxon>Haplorrhini</taxon>
        <taxon>Catarrhini</taxon>
        <taxon>Cercopithecidae</taxon>
        <taxon>Cercopithecinae</taxon>
        <taxon>Macaca</taxon>
    </lineage>
</organism>
<dbReference type="AlphaFoldDB" id="A0A7N9DFZ7"/>
<sequence length="54" mass="6117">MDHFISFLLSSACNVSAKSLVFLDSVLRRRRKKVFIQNGMKDSRPSGMVCMPVI</sequence>
<proteinExistence type="predicted"/>
<dbReference type="Ensembl" id="ENSMFAT00000084119.1">
    <property type="protein sequence ID" value="ENSMFAP00000064164.1"/>
    <property type="gene ID" value="ENSMFAG00000051581.1"/>
</dbReference>
<accession>A0A7N9DFZ7</accession>